<keyword evidence="3" id="KW-1185">Reference proteome</keyword>
<dbReference type="Proteomes" id="UP000191905">
    <property type="component" value="Unassembled WGS sequence"/>
</dbReference>
<reference evidence="2 3" key="1">
    <citation type="journal article" date="2016" name="Int. J. Syst. Evol. Microbiol.">
        <title>Pseudaminobacter manganicus sp. nov., isolated from sludge of a manganese mine.</title>
        <authorList>
            <person name="Li J."/>
            <person name="Huang J."/>
            <person name="Liao S."/>
            <person name="Wang G."/>
        </authorList>
    </citation>
    <scope>NUCLEOTIDE SEQUENCE [LARGE SCALE GENOMIC DNA]</scope>
    <source>
        <strain evidence="2 3">JH-7</strain>
    </source>
</reference>
<name>A0A1V8RQV9_9HYPH</name>
<evidence type="ECO:0000313" key="2">
    <source>
        <dbReference type="EMBL" id="OQM75601.1"/>
    </source>
</evidence>
<feature type="domain" description="Fibronectin type-III" evidence="1">
    <location>
        <begin position="52"/>
        <end position="141"/>
    </location>
</feature>
<gene>
    <name evidence="2" type="ORF">BFN67_17670</name>
</gene>
<dbReference type="PROSITE" id="PS50853">
    <property type="entry name" value="FN3"/>
    <property type="match status" value="2"/>
</dbReference>
<protein>
    <recommendedName>
        <fullName evidence="1">Fibronectin type-III domain-containing protein</fullName>
    </recommendedName>
</protein>
<organism evidence="2 3">
    <name type="scientific">Manganibacter manganicus</name>
    <dbReference type="NCBI Taxonomy" id="1873176"/>
    <lineage>
        <taxon>Bacteria</taxon>
        <taxon>Pseudomonadati</taxon>
        <taxon>Pseudomonadota</taxon>
        <taxon>Alphaproteobacteria</taxon>
        <taxon>Hyphomicrobiales</taxon>
        <taxon>Phyllobacteriaceae</taxon>
        <taxon>Manganibacter</taxon>
    </lineage>
</organism>
<comment type="caution">
    <text evidence="2">The sequence shown here is derived from an EMBL/GenBank/DDBJ whole genome shotgun (WGS) entry which is preliminary data.</text>
</comment>
<dbReference type="InterPro" id="IPR036116">
    <property type="entry name" value="FN3_sf"/>
</dbReference>
<dbReference type="OrthoDB" id="7349961at2"/>
<dbReference type="AlphaFoldDB" id="A0A1V8RQV9"/>
<dbReference type="SMART" id="SM00060">
    <property type="entry name" value="FN3"/>
    <property type="match status" value="2"/>
</dbReference>
<evidence type="ECO:0000259" key="1">
    <source>
        <dbReference type="PROSITE" id="PS50853"/>
    </source>
</evidence>
<dbReference type="InterPro" id="IPR013783">
    <property type="entry name" value="Ig-like_fold"/>
</dbReference>
<dbReference type="STRING" id="1873176.BFN67_17670"/>
<feature type="domain" description="Fibronectin type-III" evidence="1">
    <location>
        <begin position="144"/>
        <end position="240"/>
    </location>
</feature>
<dbReference type="InterPro" id="IPR053171">
    <property type="entry name" value="Viral_Tip_Attach_Protein"/>
</dbReference>
<sequence length="838" mass="88595">MTVTVDPIANGESGASVRDKLNTLILGASSGAFGVVTPEDLEALIDTTPPAVPNGLEMSSVLTPAAVMTVAWDFNSESDFLYYDLQVREENGPWVSYQTSSTSQTVPVRPNVTYTARIRAVDKSGNASLYSDEVSHTVARDTIPPAAPIGLKVSAGIGTAWLKWTANTEADLSFYEVYESNSPTTPLPSDDATYKTITGTSFVHTGLADEITLHFWVRAVDTSDNRSPWSAGKSLTTSKLPKPFTVTTDVLFQPGADEVNRLSWTAGSITFGVPGETPTTLAVAAGHVDWSADDVYVYYVPGDTVLKTTTNLPAVYSAEGVILGLYKGGYDFQLVMGKALIDGGTIIGRTIGADQLVTDQAVITGTAQIADAIITNGKIVNLDVSKLVAADVTSNNVLVGLVNGASVKIAPGQIQISGSATLSSWIDGGDTTAINGAKIATGTLLATSAVFGMRNITTDGLQFEHNKPAVNQLSWTSFTMKYIGDDGNIASRNVTAGSLTWSSGTVYVYYVMGATALASTTNTATAFQSDRIILAVYRGGTDLVSDYGRTIIDGSHVKTGTLTADKADIATFRTNILTAGSISTTMLASGIVTASKMSVFPSSTIVSFDPTFADAAAWTQDGWAVINTSGTYNSGRALDKTGNGSTFWDNKWPINPRKDYELDLIVWQSDATSTFYGVWRFYDYAGNIIKDAQTGWPSQNLTSGNFYHPSNATTTGYQQFKLPIGPTGTASIPSNAVYASFGILADYGLVGSRTIIARAWMSEMVPGTLVVKGTITADRMNVTNLSAISADLGAVTAGSININNKFLVASDGTVTIREATTGARLEITSDHILLVDNT</sequence>
<proteinExistence type="predicted"/>
<accession>A0A1V8RQV9</accession>
<dbReference type="Gene3D" id="2.60.40.10">
    <property type="entry name" value="Immunoglobulins"/>
    <property type="match status" value="2"/>
</dbReference>
<dbReference type="SUPFAM" id="SSF49265">
    <property type="entry name" value="Fibronectin type III"/>
    <property type="match status" value="2"/>
</dbReference>
<evidence type="ECO:0000313" key="3">
    <source>
        <dbReference type="Proteomes" id="UP000191905"/>
    </source>
</evidence>
<dbReference type="InterPro" id="IPR003961">
    <property type="entry name" value="FN3_dom"/>
</dbReference>
<dbReference type="EMBL" id="MDET01000014">
    <property type="protein sequence ID" value="OQM75601.1"/>
    <property type="molecule type" value="Genomic_DNA"/>
</dbReference>
<dbReference type="RefSeq" id="WP_080919709.1">
    <property type="nucleotide sequence ID" value="NZ_MDET01000014.1"/>
</dbReference>
<dbReference type="PANTHER" id="PTHR36251:SF2">
    <property type="entry name" value="GIFSY-2 PROPHAGE HOST SPECIFICITY PROTEIN J, PHAGE LAMBDA"/>
    <property type="match status" value="1"/>
</dbReference>
<dbReference type="PANTHER" id="PTHR36251">
    <property type="entry name" value="FELS-1 PROPHAGE HOST SPECIFICITY PROTEIN-RELATED"/>
    <property type="match status" value="1"/>
</dbReference>